<dbReference type="SMART" id="SM00387">
    <property type="entry name" value="HATPase_c"/>
    <property type="match status" value="1"/>
</dbReference>
<evidence type="ECO:0000256" key="1">
    <source>
        <dbReference type="ARBA" id="ARBA00000085"/>
    </source>
</evidence>
<evidence type="ECO:0000313" key="11">
    <source>
        <dbReference type="EMBL" id="RKR73927.1"/>
    </source>
</evidence>
<dbReference type="Gene3D" id="1.20.5.1930">
    <property type="match status" value="1"/>
</dbReference>
<feature type="transmembrane region" description="Helical" evidence="9">
    <location>
        <begin position="72"/>
        <end position="95"/>
    </location>
</feature>
<reference evidence="11 12" key="1">
    <citation type="submission" date="2018-10" db="EMBL/GenBank/DDBJ databases">
        <title>Sequencing the genomes of 1000 actinobacteria strains.</title>
        <authorList>
            <person name="Klenk H.-P."/>
        </authorList>
    </citation>
    <scope>NUCLEOTIDE SEQUENCE [LARGE SCALE GENOMIC DNA]</scope>
    <source>
        <strain evidence="11 12">DSM 17894</strain>
    </source>
</reference>
<keyword evidence="9" id="KW-0812">Transmembrane</keyword>
<comment type="caution">
    <text evidence="11">The sequence shown here is derived from an EMBL/GenBank/DDBJ whole genome shotgun (WGS) entry which is preliminary data.</text>
</comment>
<sequence>MWNEQGFPRRRREGSRWFPPILSIVLQLPALGVHGRGHHPTALALVAFGLGIAAALALIARRRWPGPTVVVVALLAASALALSTGPPVAAIPLAIAVVSATIRGARVWVWSTLAGVAVIVPSVVYAVTRTPVSSIRPLAVALALCFFVGLGEVFRARRERWREVSRQVAERRRAESEAERLRIARELHDVLAHSLSQISVQANVGLHLFDAQPDKAKDSLAAIKLTSGQALEEVRGVLGFLRQEGSVPGEEAASRSPAPDLSRLPSLVAAVGRGGLEVRLDDRLGTDVPHAVQLALYRIVQEALTNAARHANATVVDVGLAREAGACVATIRDDGRGHDPAPVPGRGITGMRERAELLGGTLSAGPAAGGGFEVVARIPVRGSTP</sequence>
<protein>
    <recommendedName>
        <fullName evidence="2">histidine kinase</fullName>
        <ecNumber evidence="2">2.7.13.3</ecNumber>
    </recommendedName>
</protein>
<feature type="transmembrane region" description="Helical" evidence="9">
    <location>
        <begin position="107"/>
        <end position="128"/>
    </location>
</feature>
<dbReference type="AlphaFoldDB" id="A0A495ID47"/>
<evidence type="ECO:0000256" key="6">
    <source>
        <dbReference type="ARBA" id="ARBA00022777"/>
    </source>
</evidence>
<dbReference type="GO" id="GO:0005524">
    <property type="term" value="F:ATP binding"/>
    <property type="evidence" value="ECO:0007669"/>
    <property type="project" value="UniProtKB-KW"/>
</dbReference>
<dbReference type="SUPFAM" id="SSF55874">
    <property type="entry name" value="ATPase domain of HSP90 chaperone/DNA topoisomerase II/histidine kinase"/>
    <property type="match status" value="1"/>
</dbReference>
<evidence type="ECO:0000313" key="12">
    <source>
        <dbReference type="Proteomes" id="UP000280008"/>
    </source>
</evidence>
<dbReference type="Pfam" id="PF02518">
    <property type="entry name" value="HATPase_c"/>
    <property type="match status" value="1"/>
</dbReference>
<accession>A0A495ID47</accession>
<name>A0A495ID47_9MICO</name>
<keyword evidence="7" id="KW-0067">ATP-binding</keyword>
<dbReference type="InterPro" id="IPR036890">
    <property type="entry name" value="HATPase_C_sf"/>
</dbReference>
<evidence type="ECO:0000256" key="3">
    <source>
        <dbReference type="ARBA" id="ARBA00022553"/>
    </source>
</evidence>
<keyword evidence="3" id="KW-0597">Phosphoprotein</keyword>
<dbReference type="EC" id="2.7.13.3" evidence="2"/>
<evidence type="ECO:0000256" key="7">
    <source>
        <dbReference type="ARBA" id="ARBA00022840"/>
    </source>
</evidence>
<dbReference type="CDD" id="cd16917">
    <property type="entry name" value="HATPase_UhpB-NarQ-NarX-like"/>
    <property type="match status" value="1"/>
</dbReference>
<keyword evidence="9" id="KW-1133">Transmembrane helix</keyword>
<dbReference type="GO" id="GO:0000155">
    <property type="term" value="F:phosphorelay sensor kinase activity"/>
    <property type="evidence" value="ECO:0007669"/>
    <property type="project" value="InterPro"/>
</dbReference>
<dbReference type="InterPro" id="IPR011712">
    <property type="entry name" value="Sig_transdc_His_kin_sub3_dim/P"/>
</dbReference>
<dbReference type="EMBL" id="RBKS01000001">
    <property type="protein sequence ID" value="RKR73927.1"/>
    <property type="molecule type" value="Genomic_DNA"/>
</dbReference>
<feature type="transmembrane region" description="Helical" evidence="9">
    <location>
        <begin position="42"/>
        <end position="60"/>
    </location>
</feature>
<evidence type="ECO:0000256" key="2">
    <source>
        <dbReference type="ARBA" id="ARBA00012438"/>
    </source>
</evidence>
<keyword evidence="4" id="KW-0808">Transferase</keyword>
<proteinExistence type="predicted"/>
<evidence type="ECO:0000256" key="4">
    <source>
        <dbReference type="ARBA" id="ARBA00022679"/>
    </source>
</evidence>
<dbReference type="InterPro" id="IPR050482">
    <property type="entry name" value="Sensor_HK_TwoCompSys"/>
</dbReference>
<keyword evidence="9" id="KW-0472">Membrane</keyword>
<dbReference type="RefSeq" id="WP_170159851.1">
    <property type="nucleotide sequence ID" value="NZ_RBKS01000001.1"/>
</dbReference>
<comment type="catalytic activity">
    <reaction evidence="1">
        <text>ATP + protein L-histidine = ADP + protein N-phospho-L-histidine.</text>
        <dbReference type="EC" id="2.7.13.3"/>
    </reaction>
</comment>
<dbReference type="InterPro" id="IPR003594">
    <property type="entry name" value="HATPase_dom"/>
</dbReference>
<dbReference type="GO" id="GO:0016020">
    <property type="term" value="C:membrane"/>
    <property type="evidence" value="ECO:0007669"/>
    <property type="project" value="InterPro"/>
</dbReference>
<feature type="domain" description="Histidine kinase/HSP90-like ATPase" evidence="10">
    <location>
        <begin position="291"/>
        <end position="382"/>
    </location>
</feature>
<organism evidence="11 12">
    <name type="scientific">Frondihabitans australicus</name>
    <dbReference type="NCBI Taxonomy" id="386892"/>
    <lineage>
        <taxon>Bacteria</taxon>
        <taxon>Bacillati</taxon>
        <taxon>Actinomycetota</taxon>
        <taxon>Actinomycetes</taxon>
        <taxon>Micrococcales</taxon>
        <taxon>Microbacteriaceae</taxon>
        <taxon>Frondihabitans</taxon>
    </lineage>
</organism>
<dbReference type="PANTHER" id="PTHR24421:SF10">
    <property type="entry name" value="NITRATE_NITRITE SENSOR PROTEIN NARQ"/>
    <property type="match status" value="1"/>
</dbReference>
<feature type="transmembrane region" description="Helical" evidence="9">
    <location>
        <begin position="134"/>
        <end position="154"/>
    </location>
</feature>
<dbReference type="GO" id="GO:0046983">
    <property type="term" value="F:protein dimerization activity"/>
    <property type="evidence" value="ECO:0007669"/>
    <property type="project" value="InterPro"/>
</dbReference>
<keyword evidence="6 11" id="KW-0418">Kinase</keyword>
<evidence type="ECO:0000256" key="5">
    <source>
        <dbReference type="ARBA" id="ARBA00022741"/>
    </source>
</evidence>
<keyword evidence="12" id="KW-1185">Reference proteome</keyword>
<dbReference type="PANTHER" id="PTHR24421">
    <property type="entry name" value="NITRATE/NITRITE SENSOR PROTEIN NARX-RELATED"/>
    <property type="match status" value="1"/>
</dbReference>
<evidence type="ECO:0000256" key="9">
    <source>
        <dbReference type="SAM" id="Phobius"/>
    </source>
</evidence>
<evidence type="ECO:0000256" key="8">
    <source>
        <dbReference type="ARBA" id="ARBA00023012"/>
    </source>
</evidence>
<keyword evidence="5" id="KW-0547">Nucleotide-binding</keyword>
<gene>
    <name evidence="11" type="ORF">C8E83_1025</name>
</gene>
<evidence type="ECO:0000259" key="10">
    <source>
        <dbReference type="SMART" id="SM00387"/>
    </source>
</evidence>
<keyword evidence="8" id="KW-0902">Two-component regulatory system</keyword>
<dbReference type="Proteomes" id="UP000280008">
    <property type="component" value="Unassembled WGS sequence"/>
</dbReference>
<dbReference type="Pfam" id="PF07730">
    <property type="entry name" value="HisKA_3"/>
    <property type="match status" value="1"/>
</dbReference>
<dbReference type="Gene3D" id="3.30.565.10">
    <property type="entry name" value="Histidine kinase-like ATPase, C-terminal domain"/>
    <property type="match status" value="1"/>
</dbReference>
<feature type="transmembrane region" description="Helical" evidence="9">
    <location>
        <begin position="17"/>
        <end position="35"/>
    </location>
</feature>